<evidence type="ECO:0000256" key="1">
    <source>
        <dbReference type="SAM" id="MobiDB-lite"/>
    </source>
</evidence>
<reference evidence="2" key="2">
    <citation type="submission" date="2020-09" db="EMBL/GenBank/DDBJ databases">
        <authorList>
            <person name="Sun Q."/>
            <person name="Ohkuma M."/>
        </authorList>
    </citation>
    <scope>NUCLEOTIDE SEQUENCE</scope>
    <source>
        <strain evidence="2">JCM 3035</strain>
    </source>
</reference>
<gene>
    <name evidence="2" type="ORF">GCM10010094_50820</name>
</gene>
<comment type="caution">
    <text evidence="2">The sequence shown here is derived from an EMBL/GenBank/DDBJ whole genome shotgun (WGS) entry which is preliminary data.</text>
</comment>
<name>A0A917R276_9ACTN</name>
<proteinExistence type="predicted"/>
<organism evidence="2 3">
    <name type="scientific">Streptomyces flaveus</name>
    <dbReference type="NCBI Taxonomy" id="66370"/>
    <lineage>
        <taxon>Bacteria</taxon>
        <taxon>Bacillati</taxon>
        <taxon>Actinomycetota</taxon>
        <taxon>Actinomycetes</taxon>
        <taxon>Kitasatosporales</taxon>
        <taxon>Streptomycetaceae</taxon>
        <taxon>Streptomyces</taxon>
        <taxon>Streptomyces aurantiacus group</taxon>
    </lineage>
</organism>
<evidence type="ECO:0000313" key="2">
    <source>
        <dbReference type="EMBL" id="GGK83457.1"/>
    </source>
</evidence>
<reference evidence="2" key="1">
    <citation type="journal article" date="2014" name="Int. J. Syst. Evol. Microbiol.">
        <title>Complete genome sequence of Corynebacterium casei LMG S-19264T (=DSM 44701T), isolated from a smear-ripened cheese.</title>
        <authorList>
            <consortium name="US DOE Joint Genome Institute (JGI-PGF)"/>
            <person name="Walter F."/>
            <person name="Albersmeier A."/>
            <person name="Kalinowski J."/>
            <person name="Ruckert C."/>
        </authorList>
    </citation>
    <scope>NUCLEOTIDE SEQUENCE</scope>
    <source>
        <strain evidence="2">JCM 3035</strain>
    </source>
</reference>
<dbReference type="EMBL" id="BMPQ01000013">
    <property type="protein sequence ID" value="GGK83457.1"/>
    <property type="molecule type" value="Genomic_DNA"/>
</dbReference>
<keyword evidence="3" id="KW-1185">Reference proteome</keyword>
<dbReference type="AlphaFoldDB" id="A0A917R276"/>
<dbReference type="Proteomes" id="UP000637788">
    <property type="component" value="Unassembled WGS sequence"/>
</dbReference>
<evidence type="ECO:0000313" key="3">
    <source>
        <dbReference type="Proteomes" id="UP000637788"/>
    </source>
</evidence>
<sequence>MRGGRVARLARVDDEHVTPRASQYERGGQPGRAASDDDHFITIGHGDHLHTQGRPTAAVLTNIFAETAIDA</sequence>
<accession>A0A917R276</accession>
<feature type="region of interest" description="Disordered" evidence="1">
    <location>
        <begin position="1"/>
        <end position="36"/>
    </location>
</feature>
<protein>
    <submittedName>
        <fullName evidence="2">Uncharacterized protein</fullName>
    </submittedName>
</protein>